<organism evidence="1 2">
    <name type="scientific">Mytilus galloprovincialis</name>
    <name type="common">Mediterranean mussel</name>
    <dbReference type="NCBI Taxonomy" id="29158"/>
    <lineage>
        <taxon>Eukaryota</taxon>
        <taxon>Metazoa</taxon>
        <taxon>Spiralia</taxon>
        <taxon>Lophotrochozoa</taxon>
        <taxon>Mollusca</taxon>
        <taxon>Bivalvia</taxon>
        <taxon>Autobranchia</taxon>
        <taxon>Pteriomorphia</taxon>
        <taxon>Mytilida</taxon>
        <taxon>Mytiloidea</taxon>
        <taxon>Mytilidae</taxon>
        <taxon>Mytilinae</taxon>
        <taxon>Mytilus</taxon>
    </lineage>
</organism>
<evidence type="ECO:0000313" key="2">
    <source>
        <dbReference type="Proteomes" id="UP000596742"/>
    </source>
</evidence>
<dbReference type="Proteomes" id="UP000596742">
    <property type="component" value="Unassembled WGS sequence"/>
</dbReference>
<comment type="caution">
    <text evidence="1">The sequence shown here is derived from an EMBL/GenBank/DDBJ whole genome shotgun (WGS) entry which is preliminary data.</text>
</comment>
<dbReference type="AlphaFoldDB" id="A0A8B6GFX1"/>
<reference evidence="1" key="1">
    <citation type="submission" date="2018-11" db="EMBL/GenBank/DDBJ databases">
        <authorList>
            <person name="Alioto T."/>
            <person name="Alioto T."/>
        </authorList>
    </citation>
    <scope>NUCLEOTIDE SEQUENCE</scope>
</reference>
<dbReference type="EMBL" id="UYJE01008366">
    <property type="protein sequence ID" value="VDI63279.1"/>
    <property type="molecule type" value="Genomic_DNA"/>
</dbReference>
<protein>
    <submittedName>
        <fullName evidence="1">Uncharacterized protein</fullName>
    </submittedName>
</protein>
<accession>A0A8B6GFX1</accession>
<keyword evidence="2" id="KW-1185">Reference proteome</keyword>
<gene>
    <name evidence="1" type="ORF">MGAL_10B009546</name>
</gene>
<name>A0A8B6GFX1_MYTGA</name>
<proteinExistence type="predicted"/>
<evidence type="ECO:0000313" key="1">
    <source>
        <dbReference type="EMBL" id="VDI63279.1"/>
    </source>
</evidence>
<sequence length="108" mass="12775">MEHLECYKILADFQHGFRQKRSCETQLIITVEEISRHEYSRDPDIVTSLLEDLKLPQLQERRKTSRLLLFHKVIHQRIAIPNSRILDDTSKNDTSVPSTTICQIRIKF</sequence>